<dbReference type="EMBL" id="UGYO01000001">
    <property type="protein sequence ID" value="SUI74864.1"/>
    <property type="molecule type" value="Genomic_DNA"/>
</dbReference>
<dbReference type="GeneID" id="93810786"/>
<evidence type="ECO:0000313" key="2">
    <source>
        <dbReference type="EMBL" id="BCV46628.1"/>
    </source>
</evidence>
<sequence>MTKLYFNAEDLGQISIGAFALSVPISFSEEAWMLAANLPMVNLVLVVVLSLSFIALFAYQSVFQANIKARVWVFWLRILLAYALTLLVVSVVLLALDKWPLLSDPLLALKRTLLIAMPASMGAIIVDSFDKE</sequence>
<accession>A0A380A7X2</accession>
<dbReference type="RefSeq" id="WP_025010163.1">
    <property type="nucleotide sequence ID" value="NZ_AP024609.1"/>
</dbReference>
<keyword evidence="4" id="KW-1185">Reference proteome</keyword>
<dbReference type="Proteomes" id="UP000254069">
    <property type="component" value="Unassembled WGS sequence"/>
</dbReference>
<feature type="transmembrane region" description="Helical" evidence="1">
    <location>
        <begin position="108"/>
        <end position="126"/>
    </location>
</feature>
<keyword evidence="1" id="KW-0472">Membrane</keyword>
<reference evidence="3 4" key="1">
    <citation type="submission" date="2018-06" db="EMBL/GenBank/DDBJ databases">
        <authorList>
            <consortium name="Pathogen Informatics"/>
            <person name="Doyle S."/>
        </authorList>
    </citation>
    <scope>NUCLEOTIDE SEQUENCE [LARGE SCALE GENOMIC DNA]</scope>
    <source>
        <strain evidence="3 4">NCTC10738</strain>
    </source>
</reference>
<name>A0A380A7X2_9GAMM</name>
<evidence type="ECO:0000313" key="4">
    <source>
        <dbReference type="Proteomes" id="UP000254069"/>
    </source>
</evidence>
<organism evidence="3 4">
    <name type="scientific">Shewanella algae</name>
    <dbReference type="NCBI Taxonomy" id="38313"/>
    <lineage>
        <taxon>Bacteria</taxon>
        <taxon>Pseudomonadati</taxon>
        <taxon>Pseudomonadota</taxon>
        <taxon>Gammaproteobacteria</taxon>
        <taxon>Alteromonadales</taxon>
        <taxon>Shewanellaceae</taxon>
        <taxon>Shewanella</taxon>
    </lineage>
</organism>
<dbReference type="Pfam" id="PF09622">
    <property type="entry name" value="DUF2391"/>
    <property type="match status" value="1"/>
</dbReference>
<dbReference type="InterPro" id="IPR024464">
    <property type="entry name" value="DUF2391"/>
</dbReference>
<dbReference type="Proteomes" id="UP000825078">
    <property type="component" value="Chromosome"/>
</dbReference>
<protein>
    <submittedName>
        <fullName evidence="3">Predicted membrane protein</fullName>
    </submittedName>
</protein>
<feature type="transmembrane region" description="Helical" evidence="1">
    <location>
        <begin position="71"/>
        <end position="96"/>
    </location>
</feature>
<gene>
    <name evidence="3" type="ORF">NCTC10738_02311</name>
    <name evidence="2" type="ORF">TUM17379_36460</name>
</gene>
<evidence type="ECO:0000313" key="3">
    <source>
        <dbReference type="EMBL" id="SUI74864.1"/>
    </source>
</evidence>
<keyword evidence="1" id="KW-1133">Transmembrane helix</keyword>
<keyword evidence="1" id="KW-0812">Transmembrane</keyword>
<proteinExistence type="predicted"/>
<evidence type="ECO:0000256" key="1">
    <source>
        <dbReference type="SAM" id="Phobius"/>
    </source>
</evidence>
<dbReference type="AlphaFoldDB" id="A0A380A7X2"/>
<reference evidence="2" key="2">
    <citation type="submission" date="2021-05" db="EMBL/GenBank/DDBJ databases">
        <title>Molecular characterization for Shewanella algae harboring chromosomal blaOXA-55-like strains isolated from clinical and environment sample.</title>
        <authorList>
            <person name="Ohama Y."/>
            <person name="Aoki K."/>
            <person name="Harada S."/>
            <person name="Moriya K."/>
            <person name="Ishii Y."/>
            <person name="Tateda K."/>
        </authorList>
    </citation>
    <scope>NUCLEOTIDE SEQUENCE</scope>
    <source>
        <strain evidence="2">TUM17379</strain>
    </source>
</reference>
<accession>A0A3G4US28</accession>
<dbReference type="EMBL" id="AP024613">
    <property type="protein sequence ID" value="BCV46628.1"/>
    <property type="molecule type" value="Genomic_DNA"/>
</dbReference>
<feature type="transmembrane region" description="Helical" evidence="1">
    <location>
        <begin position="40"/>
        <end position="59"/>
    </location>
</feature>